<dbReference type="AlphaFoldDB" id="A0AAD1HAI5"/>
<reference evidence="2 3" key="1">
    <citation type="journal article" date="2019" name="Emerg. Microbes Infect.">
        <title>Comprehensive subspecies identification of 175 nontuberculous mycobacteria species based on 7547 genomic profiles.</title>
        <authorList>
            <person name="Matsumoto Y."/>
            <person name="Kinjo T."/>
            <person name="Motooka D."/>
            <person name="Nabeya D."/>
            <person name="Jung N."/>
            <person name="Uechi K."/>
            <person name="Horii T."/>
            <person name="Iida T."/>
            <person name="Fujita J."/>
            <person name="Nakamura S."/>
        </authorList>
    </citation>
    <scope>NUCLEOTIDE SEQUENCE [LARGE SCALE GENOMIC DNA]</scope>
    <source>
        <strain evidence="2 3">JCM 6375</strain>
    </source>
</reference>
<keyword evidence="3" id="KW-1185">Reference proteome</keyword>
<keyword evidence="1" id="KW-0732">Signal</keyword>
<feature type="signal peptide" evidence="1">
    <location>
        <begin position="1"/>
        <end position="21"/>
    </location>
</feature>
<gene>
    <name evidence="2" type="ORF">MMOR_12890</name>
</gene>
<name>A0AAD1HAI5_9MYCO</name>
<dbReference type="EMBL" id="AP022560">
    <property type="protein sequence ID" value="BBX00353.1"/>
    <property type="molecule type" value="Genomic_DNA"/>
</dbReference>
<feature type="chain" id="PRO_5041997998" evidence="1">
    <location>
        <begin position="22"/>
        <end position="154"/>
    </location>
</feature>
<dbReference type="Proteomes" id="UP000466681">
    <property type="component" value="Chromosome"/>
</dbReference>
<organism evidence="2 3">
    <name type="scientific">Mycolicibacterium moriokaense</name>
    <dbReference type="NCBI Taxonomy" id="39691"/>
    <lineage>
        <taxon>Bacteria</taxon>
        <taxon>Bacillati</taxon>
        <taxon>Actinomycetota</taxon>
        <taxon>Actinomycetes</taxon>
        <taxon>Mycobacteriales</taxon>
        <taxon>Mycobacteriaceae</taxon>
        <taxon>Mycolicibacterium</taxon>
    </lineage>
</organism>
<proteinExistence type="predicted"/>
<evidence type="ECO:0000256" key="1">
    <source>
        <dbReference type="SAM" id="SignalP"/>
    </source>
</evidence>
<evidence type="ECO:0000313" key="3">
    <source>
        <dbReference type="Proteomes" id="UP000466681"/>
    </source>
</evidence>
<dbReference type="KEGG" id="mmor:MMOR_12890"/>
<protein>
    <submittedName>
        <fullName evidence="2">Uncharacterized protein</fullName>
    </submittedName>
</protein>
<sequence>MHRTVAVAAAALAVVFSAATAAADPVAGTPCPPDAAGAATRPADVKLPLVCTGGTWQAETAPQAPSDRWLSVGPPILLHGEGLRNADVESGEWVATPRTADTRCRAEQLTVLGPGILSEPEVAEGAAGEPLEVTFAPRLFNLQLSGDCLWARKG</sequence>
<evidence type="ECO:0000313" key="2">
    <source>
        <dbReference type="EMBL" id="BBX00353.1"/>
    </source>
</evidence>
<accession>A0AAD1HAI5</accession>
<dbReference type="RefSeq" id="WP_083153527.1">
    <property type="nucleotide sequence ID" value="NZ_AP022560.1"/>
</dbReference>